<feature type="chain" id="PRO_5035757717" evidence="1">
    <location>
        <begin position="20"/>
        <end position="152"/>
    </location>
</feature>
<dbReference type="PROSITE" id="PS50041">
    <property type="entry name" value="C_TYPE_LECTIN_2"/>
    <property type="match status" value="1"/>
</dbReference>
<evidence type="ECO:0000259" key="2">
    <source>
        <dbReference type="PROSITE" id="PS50041"/>
    </source>
</evidence>
<dbReference type="InterPro" id="IPR001304">
    <property type="entry name" value="C-type_lectin-like"/>
</dbReference>
<reference evidence="3" key="1">
    <citation type="submission" date="2021-03" db="EMBL/GenBank/DDBJ databases">
        <authorList>
            <person name="Bekaert M."/>
        </authorList>
    </citation>
    <scope>NUCLEOTIDE SEQUENCE</scope>
</reference>
<sequence>MKSVCVSLFLVLTVDSVHSICPFGWIRFSSSCYLFHRSLSTWIDSSTYCRSHGAHLATVQSGSEKDFINGMIQNMPGQYWLDGVYDAAEGIWEWASTGQKISTNLTKLWYPGEPNQETSLEDCMETSTYYNGLWNDEECNEDNFCICENPHV</sequence>
<dbReference type="InterPro" id="IPR050111">
    <property type="entry name" value="C-type_lectin/snaclec_domain"/>
</dbReference>
<dbReference type="SUPFAM" id="SSF56436">
    <property type="entry name" value="C-type lectin-like"/>
    <property type="match status" value="1"/>
</dbReference>
<accession>A0A8S3UZI6</accession>
<dbReference type="AlphaFoldDB" id="A0A8S3UZI6"/>
<protein>
    <submittedName>
        <fullName evidence="3">C-type lectin 5</fullName>
    </submittedName>
</protein>
<name>A0A8S3UZI6_MYTED</name>
<keyword evidence="4" id="KW-1185">Reference proteome</keyword>
<keyword evidence="1" id="KW-0732">Signal</keyword>
<gene>
    <name evidence="3" type="ORF">MEDL_62599</name>
</gene>
<dbReference type="SMART" id="SM00034">
    <property type="entry name" value="CLECT"/>
    <property type="match status" value="1"/>
</dbReference>
<dbReference type="EMBL" id="CAJPWZ010003069">
    <property type="protein sequence ID" value="CAG2250914.1"/>
    <property type="molecule type" value="Genomic_DNA"/>
</dbReference>
<dbReference type="OrthoDB" id="6339209at2759"/>
<feature type="signal peptide" evidence="1">
    <location>
        <begin position="1"/>
        <end position="19"/>
    </location>
</feature>
<feature type="non-terminal residue" evidence="3">
    <location>
        <position position="152"/>
    </location>
</feature>
<dbReference type="Gene3D" id="3.10.100.10">
    <property type="entry name" value="Mannose-Binding Protein A, subunit A"/>
    <property type="match status" value="1"/>
</dbReference>
<evidence type="ECO:0000256" key="1">
    <source>
        <dbReference type="SAM" id="SignalP"/>
    </source>
</evidence>
<dbReference type="InterPro" id="IPR016187">
    <property type="entry name" value="CTDL_fold"/>
</dbReference>
<comment type="caution">
    <text evidence="3">The sequence shown here is derived from an EMBL/GenBank/DDBJ whole genome shotgun (WGS) entry which is preliminary data.</text>
</comment>
<dbReference type="InterPro" id="IPR016186">
    <property type="entry name" value="C-type_lectin-like/link_sf"/>
</dbReference>
<dbReference type="Proteomes" id="UP000683360">
    <property type="component" value="Unassembled WGS sequence"/>
</dbReference>
<evidence type="ECO:0000313" key="3">
    <source>
        <dbReference type="EMBL" id="CAG2250914.1"/>
    </source>
</evidence>
<evidence type="ECO:0000313" key="4">
    <source>
        <dbReference type="Proteomes" id="UP000683360"/>
    </source>
</evidence>
<feature type="domain" description="C-type lectin" evidence="2">
    <location>
        <begin position="28"/>
        <end position="148"/>
    </location>
</feature>
<dbReference type="PANTHER" id="PTHR22803">
    <property type="entry name" value="MANNOSE, PHOSPHOLIPASE, LECTIN RECEPTOR RELATED"/>
    <property type="match status" value="1"/>
</dbReference>
<dbReference type="Pfam" id="PF00059">
    <property type="entry name" value="Lectin_C"/>
    <property type="match status" value="1"/>
</dbReference>
<proteinExistence type="predicted"/>
<organism evidence="3 4">
    <name type="scientific">Mytilus edulis</name>
    <name type="common">Blue mussel</name>
    <dbReference type="NCBI Taxonomy" id="6550"/>
    <lineage>
        <taxon>Eukaryota</taxon>
        <taxon>Metazoa</taxon>
        <taxon>Spiralia</taxon>
        <taxon>Lophotrochozoa</taxon>
        <taxon>Mollusca</taxon>
        <taxon>Bivalvia</taxon>
        <taxon>Autobranchia</taxon>
        <taxon>Pteriomorphia</taxon>
        <taxon>Mytilida</taxon>
        <taxon>Mytiloidea</taxon>
        <taxon>Mytilidae</taxon>
        <taxon>Mytilinae</taxon>
        <taxon>Mytilus</taxon>
    </lineage>
</organism>